<dbReference type="GO" id="GO:0016020">
    <property type="term" value="C:membrane"/>
    <property type="evidence" value="ECO:0007669"/>
    <property type="project" value="UniProtKB-SubCell"/>
</dbReference>
<evidence type="ECO:0000259" key="6">
    <source>
        <dbReference type="Pfam" id="PF12698"/>
    </source>
</evidence>
<dbReference type="STRING" id="640635.SAMN04489806_1819"/>
<evidence type="ECO:0000256" key="3">
    <source>
        <dbReference type="ARBA" id="ARBA00022989"/>
    </source>
</evidence>
<feature type="transmembrane region" description="Helical" evidence="5">
    <location>
        <begin position="690"/>
        <end position="714"/>
    </location>
</feature>
<sequence length="728" mass="71142">MRIPFIERIDSRRRVSPLTLVGLLLVPLVVAGLLVWALWNPTDRLDSVKAAIVNNDEPVTVNGQTVPLGRQLGAGLVSGGDSTSDDSDTADDTSAVTNYTWVVTDAADAASGLDDGTYAAVVTIPENFSKAATSFSGDPKDAEQALIDVTTSDAGRLIDGAISQAVTTTAADVMGKSLTTTYLDNVYLGFNTLHDQLGDAADGAAKLADGTAQLADGTAQAADGANQLAGSGAQLGSGAQDLADGASGIADGASGVAGGARDLSDGATKAADGAGQLSGGASKLAAGLQSLVDGLNGLKDKTAGLPAQTQQLADGAKGVSTGVTGVTSTISGTLAPLAQACTAGDQTMCQQLAGAVTAMATGDKDGDGVADITAVAGAAASVADGTQKLADGMPALSSGISQLAAGAGASQSGASDLADGAAGVADGVSQLSGGASQLAGGAGQLSSGASQLSTGAQQYATGVGTYTDGVTSLSDALGQLADGTDGVNDGAQQLADGLSTAVDQIPNYSKSDRESLADVVAQPVSTSDEGDAALDIGTGGLPLFAVIALWLGALATFFMLRAVPTRTLGSTRSPLSLAVRAAAPGLVLGVVQGALVSIVLGIAQGYSAGQWLGVAAIAMLIGAAFAAVNQTLVAVLGGTGRFVSMLVALVALATGIVSTVPGVLDSVFALLPVRPAKLALESAILDTSGLAAAIVGLAVWLLGSLAVTTLSIALRRTVSARRLAASPA</sequence>
<reference evidence="7 8" key="1">
    <citation type="submission" date="2016-10" db="EMBL/GenBank/DDBJ databases">
        <authorList>
            <person name="de Groot N.N."/>
        </authorList>
    </citation>
    <scope>NUCLEOTIDE SEQUENCE [LARGE SCALE GENOMIC DNA]</scope>
    <source>
        <strain evidence="7 8">DSM 21799</strain>
    </source>
</reference>
<evidence type="ECO:0000313" key="7">
    <source>
        <dbReference type="EMBL" id="SEB80473.1"/>
    </source>
</evidence>
<comment type="subcellular location">
    <subcellularLocation>
        <location evidence="1">Membrane</location>
        <topology evidence="1">Multi-pass membrane protein</topology>
    </subcellularLocation>
</comment>
<evidence type="ECO:0000256" key="1">
    <source>
        <dbReference type="ARBA" id="ARBA00004141"/>
    </source>
</evidence>
<evidence type="ECO:0000313" key="8">
    <source>
        <dbReference type="Proteomes" id="UP000199183"/>
    </source>
</evidence>
<evidence type="ECO:0000256" key="2">
    <source>
        <dbReference type="ARBA" id="ARBA00022692"/>
    </source>
</evidence>
<dbReference type="Proteomes" id="UP000199183">
    <property type="component" value="Unassembled WGS sequence"/>
</dbReference>
<dbReference type="PANTHER" id="PTHR43077">
    <property type="entry name" value="TRANSPORT PERMEASE YVFS-RELATED"/>
    <property type="match status" value="1"/>
</dbReference>
<organism evidence="7 8">
    <name type="scientific">Paramicrobacterium humi</name>
    <dbReference type="NCBI Taxonomy" id="640635"/>
    <lineage>
        <taxon>Bacteria</taxon>
        <taxon>Bacillati</taxon>
        <taxon>Actinomycetota</taxon>
        <taxon>Actinomycetes</taxon>
        <taxon>Micrococcales</taxon>
        <taxon>Microbacteriaceae</taxon>
        <taxon>Paramicrobacterium</taxon>
    </lineage>
</organism>
<dbReference type="EMBL" id="FNRY01000001">
    <property type="protein sequence ID" value="SEB80473.1"/>
    <property type="molecule type" value="Genomic_DNA"/>
</dbReference>
<feature type="transmembrane region" description="Helical" evidence="5">
    <location>
        <begin position="643"/>
        <end position="670"/>
    </location>
</feature>
<dbReference type="PANTHER" id="PTHR43077:SF10">
    <property type="entry name" value="TRANSPORT PERMEASE PROTEIN"/>
    <property type="match status" value="1"/>
</dbReference>
<name>A0A1H4MC09_9MICO</name>
<keyword evidence="3 5" id="KW-1133">Transmembrane helix</keyword>
<gene>
    <name evidence="7" type="ORF">SAMN04489806_1819</name>
</gene>
<dbReference type="OrthoDB" id="9811483at2"/>
<evidence type="ECO:0000256" key="5">
    <source>
        <dbReference type="SAM" id="Phobius"/>
    </source>
</evidence>
<dbReference type="AlphaFoldDB" id="A0A1H4MC09"/>
<protein>
    <submittedName>
        <fullName evidence="7">Putative membrane protein</fullName>
    </submittedName>
</protein>
<dbReference type="InterPro" id="IPR013525">
    <property type="entry name" value="ABC2_TM"/>
</dbReference>
<evidence type="ECO:0000256" key="4">
    <source>
        <dbReference type="ARBA" id="ARBA00023136"/>
    </source>
</evidence>
<dbReference type="InterPro" id="IPR051328">
    <property type="entry name" value="T7SS_ABC-Transporter"/>
</dbReference>
<feature type="transmembrane region" description="Helical" evidence="5">
    <location>
        <begin position="581"/>
        <end position="606"/>
    </location>
</feature>
<dbReference type="InterPro" id="IPR017500">
    <property type="entry name" value="Phage_infect_YhgE_N"/>
</dbReference>
<dbReference type="NCBIfam" id="TIGR03057">
    <property type="entry name" value="xxxLxxG_by_4"/>
    <property type="match status" value="4"/>
</dbReference>
<dbReference type="Pfam" id="PF12698">
    <property type="entry name" value="ABC2_membrane_3"/>
    <property type="match status" value="1"/>
</dbReference>
<dbReference type="Gene3D" id="1.10.287.950">
    <property type="entry name" value="Methyl-accepting chemotaxis protein"/>
    <property type="match status" value="2"/>
</dbReference>
<dbReference type="SUPFAM" id="SSF58104">
    <property type="entry name" value="Methyl-accepting chemotaxis protein (MCP) signaling domain"/>
    <property type="match status" value="1"/>
</dbReference>
<feature type="transmembrane region" description="Helical" evidence="5">
    <location>
        <begin position="612"/>
        <end position="636"/>
    </location>
</feature>
<feature type="transmembrane region" description="Helical" evidence="5">
    <location>
        <begin position="541"/>
        <end position="560"/>
    </location>
</feature>
<dbReference type="NCBIfam" id="TIGR03061">
    <property type="entry name" value="pip_yhgE_Nterm"/>
    <property type="match status" value="1"/>
</dbReference>
<keyword evidence="4 5" id="KW-0472">Membrane</keyword>
<proteinExistence type="predicted"/>
<dbReference type="RefSeq" id="WP_091182915.1">
    <property type="nucleotide sequence ID" value="NZ_FNRY01000001.1"/>
</dbReference>
<dbReference type="GO" id="GO:0140359">
    <property type="term" value="F:ABC-type transporter activity"/>
    <property type="evidence" value="ECO:0007669"/>
    <property type="project" value="InterPro"/>
</dbReference>
<keyword evidence="2 5" id="KW-0812">Transmembrane</keyword>
<keyword evidence="8" id="KW-1185">Reference proteome</keyword>
<feature type="domain" description="ABC-2 type transporter transmembrane" evidence="6">
    <location>
        <begin position="20"/>
        <end position="169"/>
    </location>
</feature>
<accession>A0A1H4MC09</accession>
<dbReference type="InterPro" id="IPR023908">
    <property type="entry name" value="xxxLxxG_rpt"/>
</dbReference>
<feature type="transmembrane region" description="Helical" evidence="5">
    <location>
        <begin position="20"/>
        <end position="39"/>
    </location>
</feature>